<dbReference type="OrthoDB" id="10284154at2759"/>
<dbReference type="AlphaFoldDB" id="A0A2I1EIS5"/>
<sequence length="155" mass="17439">MMTFLDNFERQFSNNSFGIGSKINGGSGGRVIRTGIAGESMESEKFQKEKVVKEKTVGRQETAPIRYTGFIGQCERDFTESHLDTSPQRIYSELGSIIVDEIDKYRKGVEDDAPISTVASKKLQKDYVTTDEADKMADVTPKYDELKEAFVKCEE</sequence>
<reference evidence="1 2" key="2">
    <citation type="submission" date="2017-10" db="EMBL/GenBank/DDBJ databases">
        <title>Genome analyses suggest a sexual origin of heterokaryosis in a supposedly ancient asexual fungus.</title>
        <authorList>
            <person name="Corradi N."/>
            <person name="Sedzielewska K."/>
            <person name="Noel J."/>
            <person name="Charron P."/>
            <person name="Farinelli L."/>
            <person name="Marton T."/>
            <person name="Kruger M."/>
            <person name="Pelin A."/>
            <person name="Brachmann A."/>
            <person name="Corradi N."/>
        </authorList>
    </citation>
    <scope>NUCLEOTIDE SEQUENCE [LARGE SCALE GENOMIC DNA]</scope>
    <source>
        <strain evidence="1 2">A1</strain>
    </source>
</reference>
<dbReference type="VEuPathDB" id="FungiDB:RhiirFUN_024273"/>
<gene>
    <name evidence="1" type="ORF">RhiirA1_464233</name>
</gene>
<dbReference type="VEuPathDB" id="FungiDB:RhiirA1_464233"/>
<dbReference type="EMBL" id="LLXH01000774">
    <property type="protein sequence ID" value="PKC63101.1"/>
    <property type="molecule type" value="Genomic_DNA"/>
</dbReference>
<proteinExistence type="predicted"/>
<organism evidence="1 2">
    <name type="scientific">Rhizophagus irregularis</name>
    <dbReference type="NCBI Taxonomy" id="588596"/>
    <lineage>
        <taxon>Eukaryota</taxon>
        <taxon>Fungi</taxon>
        <taxon>Fungi incertae sedis</taxon>
        <taxon>Mucoromycota</taxon>
        <taxon>Glomeromycotina</taxon>
        <taxon>Glomeromycetes</taxon>
        <taxon>Glomerales</taxon>
        <taxon>Glomeraceae</taxon>
        <taxon>Rhizophagus</taxon>
    </lineage>
</organism>
<comment type="caution">
    <text evidence="1">The sequence shown here is derived from an EMBL/GenBank/DDBJ whole genome shotgun (WGS) entry which is preliminary data.</text>
</comment>
<evidence type="ECO:0000313" key="2">
    <source>
        <dbReference type="Proteomes" id="UP000232688"/>
    </source>
</evidence>
<dbReference type="Proteomes" id="UP000232688">
    <property type="component" value="Unassembled WGS sequence"/>
</dbReference>
<accession>A0A2I1EIS5</accession>
<protein>
    <submittedName>
        <fullName evidence="1">Uncharacterized protein</fullName>
    </submittedName>
</protein>
<name>A0A2I1EIS5_9GLOM</name>
<reference evidence="1 2" key="1">
    <citation type="submission" date="2017-10" db="EMBL/GenBank/DDBJ databases">
        <title>Extensive intraspecific genome diversity in a model arbuscular mycorrhizal fungus.</title>
        <authorList>
            <person name="Chen E.C.H."/>
            <person name="Morin E."/>
            <person name="Baudet D."/>
            <person name="Noel J."/>
            <person name="Ndikumana S."/>
            <person name="Charron P."/>
            <person name="St-Onge C."/>
            <person name="Giorgi J."/>
            <person name="Grigoriev I.V."/>
            <person name="Roux C."/>
            <person name="Martin F.M."/>
            <person name="Corradi N."/>
        </authorList>
    </citation>
    <scope>NUCLEOTIDE SEQUENCE [LARGE SCALE GENOMIC DNA]</scope>
    <source>
        <strain evidence="1 2">A1</strain>
    </source>
</reference>
<evidence type="ECO:0000313" key="1">
    <source>
        <dbReference type="EMBL" id="PKC63101.1"/>
    </source>
</evidence>